<evidence type="ECO:0000256" key="6">
    <source>
        <dbReference type="ARBA" id="ARBA00023316"/>
    </source>
</evidence>
<dbReference type="InParanoid" id="Q2LTB1"/>
<dbReference type="SUPFAM" id="SSF141523">
    <property type="entry name" value="L,D-transpeptidase catalytic domain-like"/>
    <property type="match status" value="1"/>
</dbReference>
<dbReference type="KEGG" id="sat:SYN_02167"/>
<evidence type="ECO:0000256" key="7">
    <source>
        <dbReference type="PROSITE-ProRule" id="PRU01373"/>
    </source>
</evidence>
<name>Q2LTB1_SYNAS</name>
<dbReference type="InterPro" id="IPR005490">
    <property type="entry name" value="LD_TPept_cat_dom"/>
</dbReference>
<dbReference type="PANTHER" id="PTHR36699">
    <property type="entry name" value="LD-TRANSPEPTIDASE"/>
    <property type="match status" value="1"/>
</dbReference>
<dbReference type="InterPro" id="IPR038063">
    <property type="entry name" value="Transpep_catalytic_dom"/>
</dbReference>
<evidence type="ECO:0000256" key="1">
    <source>
        <dbReference type="ARBA" id="ARBA00004752"/>
    </source>
</evidence>
<evidence type="ECO:0000256" key="2">
    <source>
        <dbReference type="ARBA" id="ARBA00005992"/>
    </source>
</evidence>
<feature type="active site" description="Proton donor/acceptor" evidence="7">
    <location>
        <position position="158"/>
    </location>
</feature>
<dbReference type="STRING" id="56780.SYN_02167"/>
<keyword evidence="5 7" id="KW-0573">Peptidoglycan synthesis</keyword>
<evidence type="ECO:0000313" key="11">
    <source>
        <dbReference type="Proteomes" id="UP000001933"/>
    </source>
</evidence>
<dbReference type="SUPFAM" id="SSF54427">
    <property type="entry name" value="NTF2-like"/>
    <property type="match status" value="1"/>
</dbReference>
<gene>
    <name evidence="10" type="ORF">SYN_02167</name>
</gene>
<dbReference type="GO" id="GO:0016740">
    <property type="term" value="F:transferase activity"/>
    <property type="evidence" value="ECO:0007669"/>
    <property type="project" value="UniProtKB-KW"/>
</dbReference>
<dbReference type="eggNOG" id="COG3034">
    <property type="taxonomic scope" value="Bacteria"/>
</dbReference>
<dbReference type="Gene3D" id="2.40.440.10">
    <property type="entry name" value="L,D-transpeptidase catalytic domain-like"/>
    <property type="match status" value="1"/>
</dbReference>
<evidence type="ECO:0000256" key="4">
    <source>
        <dbReference type="ARBA" id="ARBA00022960"/>
    </source>
</evidence>
<comment type="pathway">
    <text evidence="1 7">Cell wall biogenesis; peptidoglycan biosynthesis.</text>
</comment>
<dbReference type="Proteomes" id="UP000001933">
    <property type="component" value="Chromosome"/>
</dbReference>
<dbReference type="InterPro" id="IPR056203">
    <property type="entry name" value="Cds6_C"/>
</dbReference>
<evidence type="ECO:0000256" key="5">
    <source>
        <dbReference type="ARBA" id="ARBA00022984"/>
    </source>
</evidence>
<evidence type="ECO:0000256" key="8">
    <source>
        <dbReference type="SAM" id="MobiDB-lite"/>
    </source>
</evidence>
<dbReference type="Gene3D" id="3.10.450.50">
    <property type="match status" value="1"/>
</dbReference>
<dbReference type="GO" id="GO:0008360">
    <property type="term" value="P:regulation of cell shape"/>
    <property type="evidence" value="ECO:0007669"/>
    <property type="project" value="UniProtKB-UniRule"/>
</dbReference>
<keyword evidence="6 7" id="KW-0961">Cell wall biogenesis/degradation</keyword>
<keyword evidence="11" id="KW-1185">Reference proteome</keyword>
<dbReference type="GO" id="GO:0004180">
    <property type="term" value="F:carboxypeptidase activity"/>
    <property type="evidence" value="ECO:0007669"/>
    <property type="project" value="UniProtKB-ARBA"/>
</dbReference>
<dbReference type="GO" id="GO:0009252">
    <property type="term" value="P:peptidoglycan biosynthetic process"/>
    <property type="evidence" value="ECO:0007669"/>
    <property type="project" value="UniProtKB-UniPathway"/>
</dbReference>
<dbReference type="PROSITE" id="PS52029">
    <property type="entry name" value="LD_TPASE"/>
    <property type="match status" value="1"/>
</dbReference>
<comment type="similarity">
    <text evidence="2">Belongs to the YkuD family.</text>
</comment>
<evidence type="ECO:0000256" key="3">
    <source>
        <dbReference type="ARBA" id="ARBA00022679"/>
    </source>
</evidence>
<protein>
    <submittedName>
        <fullName evidence="10">Tetratricopeptide repeat family protein</fullName>
    </submittedName>
</protein>
<organism evidence="10 11">
    <name type="scientific">Syntrophus aciditrophicus (strain SB)</name>
    <dbReference type="NCBI Taxonomy" id="56780"/>
    <lineage>
        <taxon>Bacteria</taxon>
        <taxon>Pseudomonadati</taxon>
        <taxon>Thermodesulfobacteriota</taxon>
        <taxon>Syntrophia</taxon>
        <taxon>Syntrophales</taxon>
        <taxon>Syntrophaceae</taxon>
        <taxon>Syntrophus</taxon>
    </lineage>
</organism>
<feature type="active site" description="Nucleophile" evidence="7">
    <location>
        <position position="172"/>
    </location>
</feature>
<feature type="domain" description="L,D-TPase catalytic" evidence="9">
    <location>
        <begin position="65"/>
        <end position="197"/>
    </location>
</feature>
<dbReference type="EMBL" id="CP000252">
    <property type="protein sequence ID" value="ABC77319.1"/>
    <property type="molecule type" value="Genomic_DNA"/>
</dbReference>
<dbReference type="PANTHER" id="PTHR36699:SF1">
    <property type="entry name" value="L,D-TRANSPEPTIDASE YAFK-RELATED"/>
    <property type="match status" value="1"/>
</dbReference>
<dbReference type="Pfam" id="PF24125">
    <property type="entry name" value="Cds6_C"/>
    <property type="match status" value="1"/>
</dbReference>
<reference evidence="10 11" key="1">
    <citation type="journal article" date="2007" name="Proc. Natl. Acad. Sci. U.S.A.">
        <title>The genome of Syntrophus aciditrophicus: life at the thermodynamic limit of microbial growth.</title>
        <authorList>
            <person name="McInerney M.J."/>
            <person name="Rohlin L."/>
            <person name="Mouttaki H."/>
            <person name="Kim U."/>
            <person name="Krupp R.S."/>
            <person name="Rios-Hernandez L."/>
            <person name="Sieber J."/>
            <person name="Struchtemeyer C.G."/>
            <person name="Bhattacharyya A."/>
            <person name="Campbell J.W."/>
            <person name="Gunsalus R.P."/>
        </authorList>
    </citation>
    <scope>NUCLEOTIDE SEQUENCE [LARGE SCALE GENOMIC DNA]</scope>
    <source>
        <strain evidence="10 11">SB</strain>
    </source>
</reference>
<dbReference type="UniPathway" id="UPA00219"/>
<proteinExistence type="inferred from homology"/>
<dbReference type="AlphaFoldDB" id="Q2LTB1"/>
<dbReference type="GO" id="GO:0071555">
    <property type="term" value="P:cell wall organization"/>
    <property type="evidence" value="ECO:0007669"/>
    <property type="project" value="UniProtKB-UniRule"/>
</dbReference>
<dbReference type="HOGENOM" id="CLU_024379_0_0_7"/>
<sequence>MLKLKILIIFFIVILISLIFSNIFPVSPWAKIYGNISGQESYPHRNFNFHHTLLPDSLVSLTSGFAVIIDKKAQKLYVYGTRNGQFRKVFETRCSTGKNQGDKLTSGDARTPEGIFFPTRKFTDDELTPIYGTLAFTLDYPNYLDKRTGKNGHNIWIHGTDKTLKSFQSNGCIVLDNSDILRLSEFIYLNKTPVIIVDSIQWVPLDSSLSLKSEIEGAMKKWENNVLAGSENAEDYIYIIHSAGEKVSRRQFLKQMRQIQTLARHFALEPKDVSILKQNDHAVVLFDQIISVENNIFQGVYMKLFLEKRDKQWLAMKDSNQAAPVILAGSRRCDGLPEGENIPVTQTTGTSRSDQTEPLTPIASVSPVHTEISKYERDIRINTTPDEKAISSLISRWARSWESDDMPAYQDCYAEDFRSRNMDLKSWIRYKKGLYERYRSIQVVVWNVDIKIYAEQGRATARFTQRYTAPGMNETGTKELRLIKIGNAWKISRERMVD</sequence>
<evidence type="ECO:0000259" key="9">
    <source>
        <dbReference type="PROSITE" id="PS52029"/>
    </source>
</evidence>
<feature type="compositionally biased region" description="Polar residues" evidence="8">
    <location>
        <begin position="343"/>
        <end position="358"/>
    </location>
</feature>
<keyword evidence="3" id="KW-0808">Transferase</keyword>
<keyword evidence="4 7" id="KW-0133">Cell shape</keyword>
<dbReference type="Pfam" id="PF03734">
    <property type="entry name" value="YkuD"/>
    <property type="match status" value="1"/>
</dbReference>
<evidence type="ECO:0000313" key="10">
    <source>
        <dbReference type="EMBL" id="ABC77319.1"/>
    </source>
</evidence>
<dbReference type="InterPro" id="IPR032710">
    <property type="entry name" value="NTF2-like_dom_sf"/>
</dbReference>
<feature type="region of interest" description="Disordered" evidence="8">
    <location>
        <begin position="337"/>
        <end position="360"/>
    </location>
</feature>
<dbReference type="CDD" id="cd16913">
    <property type="entry name" value="YkuD_like"/>
    <property type="match status" value="1"/>
</dbReference>
<accession>Q2LTB1</accession>